<accession>A0A4V1HHZ7</accession>
<feature type="domain" description="DUF3817" evidence="7">
    <location>
        <begin position="2"/>
        <end position="87"/>
    </location>
</feature>
<proteinExistence type="predicted"/>
<evidence type="ECO:0000256" key="3">
    <source>
        <dbReference type="ARBA" id="ARBA00022692"/>
    </source>
</evidence>
<dbReference type="OrthoDB" id="9342687at2"/>
<name>A0A4V1HHZ7_9GAMM</name>
<dbReference type="EMBL" id="CP040602">
    <property type="protein sequence ID" value="QCU90763.1"/>
    <property type="molecule type" value="Genomic_DNA"/>
</dbReference>
<feature type="transmembrane region" description="Helical" evidence="6">
    <location>
        <begin position="37"/>
        <end position="55"/>
    </location>
</feature>
<dbReference type="NCBIfam" id="TIGR03954">
    <property type="entry name" value="integ_memb_HG"/>
    <property type="match status" value="1"/>
</dbReference>
<dbReference type="Proteomes" id="UP000304864">
    <property type="component" value="Chromosome"/>
</dbReference>
<reference evidence="8 9" key="1">
    <citation type="submission" date="2019-05" db="EMBL/GenBank/DDBJ databases">
        <title>Thiomicrorhabdus sediminis sp. nov, a novel sulfur-oxidizing bacterium isolated from coastal sediment.</title>
        <authorList>
            <person name="Liu X."/>
        </authorList>
    </citation>
    <scope>NUCLEOTIDE SEQUENCE [LARGE SCALE GENOMIC DNA]</scope>
    <source>
        <strain evidence="8 9">G1</strain>
    </source>
</reference>
<keyword evidence="5 6" id="KW-0472">Membrane</keyword>
<feature type="transmembrane region" description="Helical" evidence="6">
    <location>
        <begin position="7"/>
        <end position="25"/>
    </location>
</feature>
<keyword evidence="4 6" id="KW-1133">Transmembrane helix</keyword>
<comment type="subcellular location">
    <subcellularLocation>
        <location evidence="1">Cell membrane</location>
        <topology evidence="1">Multi-pass membrane protein</topology>
    </subcellularLocation>
</comment>
<dbReference type="RefSeq" id="WP_138565437.1">
    <property type="nucleotide sequence ID" value="NZ_CP040602.1"/>
</dbReference>
<dbReference type="Pfam" id="PF12823">
    <property type="entry name" value="DUF3817"/>
    <property type="match status" value="1"/>
</dbReference>
<evidence type="ECO:0000313" key="9">
    <source>
        <dbReference type="Proteomes" id="UP000304864"/>
    </source>
</evidence>
<evidence type="ECO:0000256" key="5">
    <source>
        <dbReference type="ARBA" id="ARBA00023136"/>
    </source>
</evidence>
<dbReference type="PANTHER" id="PTHR40077">
    <property type="entry name" value="MEMBRANE PROTEIN-RELATED"/>
    <property type="match status" value="1"/>
</dbReference>
<protein>
    <submittedName>
        <fullName evidence="8">DUF3817 domain-containing protein</fullName>
    </submittedName>
</protein>
<evidence type="ECO:0000256" key="2">
    <source>
        <dbReference type="ARBA" id="ARBA00022475"/>
    </source>
</evidence>
<dbReference type="GO" id="GO:0005886">
    <property type="term" value="C:plasma membrane"/>
    <property type="evidence" value="ECO:0007669"/>
    <property type="project" value="UniProtKB-SubCell"/>
</dbReference>
<organism evidence="8 9">
    <name type="scientific">Thiomicrorhabdus sediminis</name>
    <dbReference type="NCBI Taxonomy" id="2580412"/>
    <lineage>
        <taxon>Bacteria</taxon>
        <taxon>Pseudomonadati</taxon>
        <taxon>Pseudomonadota</taxon>
        <taxon>Gammaproteobacteria</taxon>
        <taxon>Thiotrichales</taxon>
        <taxon>Piscirickettsiaceae</taxon>
        <taxon>Thiomicrorhabdus</taxon>
    </lineage>
</organism>
<dbReference type="PANTHER" id="PTHR40077:SF1">
    <property type="entry name" value="MEMBRANE PROTEIN"/>
    <property type="match status" value="1"/>
</dbReference>
<keyword evidence="9" id="KW-1185">Reference proteome</keyword>
<evidence type="ECO:0000256" key="4">
    <source>
        <dbReference type="ARBA" id="ARBA00022989"/>
    </source>
</evidence>
<feature type="transmembrane region" description="Helical" evidence="6">
    <location>
        <begin position="67"/>
        <end position="85"/>
    </location>
</feature>
<dbReference type="AlphaFoldDB" id="A0A4V1HHZ7"/>
<evidence type="ECO:0000256" key="6">
    <source>
        <dbReference type="SAM" id="Phobius"/>
    </source>
</evidence>
<dbReference type="InterPro" id="IPR023845">
    <property type="entry name" value="DUF3817_TM"/>
</dbReference>
<gene>
    <name evidence="8" type="ORF">FE785_09045</name>
</gene>
<keyword evidence="2" id="KW-1003">Cell membrane</keyword>
<sequence length="96" mass="10743">MQALRVLALLEGLSLIALLFIAMPLKYSYGMPEAVKIVGQTHGILFLLFNAALFYHVSRGHLSDSRAFLGLLCSFVPFGTFWFKAKYLKVEDSLTD</sequence>
<dbReference type="KEGG" id="thig:FE785_09045"/>
<evidence type="ECO:0000313" key="8">
    <source>
        <dbReference type="EMBL" id="QCU90763.1"/>
    </source>
</evidence>
<evidence type="ECO:0000259" key="7">
    <source>
        <dbReference type="Pfam" id="PF12823"/>
    </source>
</evidence>
<keyword evidence="3 6" id="KW-0812">Transmembrane</keyword>
<evidence type="ECO:0000256" key="1">
    <source>
        <dbReference type="ARBA" id="ARBA00004651"/>
    </source>
</evidence>